<comment type="caution">
    <text evidence="1">The sequence shown here is derived from an EMBL/GenBank/DDBJ whole genome shotgun (WGS) entry which is preliminary data.</text>
</comment>
<organism evidence="1 2">
    <name type="scientific">Mariniflexile jejuense</name>
    <dbReference type="NCBI Taxonomy" id="1173582"/>
    <lineage>
        <taxon>Bacteria</taxon>
        <taxon>Pseudomonadati</taxon>
        <taxon>Bacteroidota</taxon>
        <taxon>Flavobacteriia</taxon>
        <taxon>Flavobacteriales</taxon>
        <taxon>Flavobacteriaceae</taxon>
        <taxon>Mariniflexile</taxon>
    </lineage>
</organism>
<keyword evidence="2" id="KW-1185">Reference proteome</keyword>
<dbReference type="Pfam" id="PF13431">
    <property type="entry name" value="TPR_17"/>
    <property type="match status" value="1"/>
</dbReference>
<reference evidence="2" key="1">
    <citation type="journal article" date="2019" name="Int. J. Syst. Evol. Microbiol.">
        <title>The Global Catalogue of Microorganisms (GCM) 10K type strain sequencing project: providing services to taxonomists for standard genome sequencing and annotation.</title>
        <authorList>
            <consortium name="The Broad Institute Genomics Platform"/>
            <consortium name="The Broad Institute Genome Sequencing Center for Infectious Disease"/>
            <person name="Wu L."/>
            <person name="Ma J."/>
        </authorList>
    </citation>
    <scope>NUCLEOTIDE SEQUENCE [LARGE SCALE GENOMIC DNA]</scope>
    <source>
        <strain evidence="2">CCUG 62414</strain>
    </source>
</reference>
<accession>A0ABW3JND1</accession>
<dbReference type="InterPro" id="IPR011990">
    <property type="entry name" value="TPR-like_helical_dom_sf"/>
</dbReference>
<proteinExistence type="predicted"/>
<dbReference type="SUPFAM" id="SSF48452">
    <property type="entry name" value="TPR-like"/>
    <property type="match status" value="1"/>
</dbReference>
<sequence>MKIRTELGILSKIFKKKTNSNELTSLDFTNSDSILKIVVELYNEIWTDSKKWKENHQKIERYLTELLSLNPNDTRALTNLGAILSDNGKHKNALTELLKAEKLESKDANLYRNIGIAKMNIESERQNAKEYFEIANKFKSDELTIEAYFDPHGH</sequence>
<dbReference type="EMBL" id="JBHTJI010000037">
    <property type="protein sequence ID" value="MFD0991056.1"/>
    <property type="molecule type" value="Genomic_DNA"/>
</dbReference>
<dbReference type="Proteomes" id="UP001597061">
    <property type="component" value="Unassembled WGS sequence"/>
</dbReference>
<evidence type="ECO:0000313" key="1">
    <source>
        <dbReference type="EMBL" id="MFD0991056.1"/>
    </source>
</evidence>
<gene>
    <name evidence="1" type="ORF">ACFQ1R_13185</name>
</gene>
<protein>
    <submittedName>
        <fullName evidence="1">Tetratricopeptide repeat protein</fullName>
    </submittedName>
</protein>
<dbReference type="RefSeq" id="WP_379926730.1">
    <property type="nucleotide sequence ID" value="NZ_JBHTJI010000037.1"/>
</dbReference>
<dbReference type="Gene3D" id="1.25.40.10">
    <property type="entry name" value="Tetratricopeptide repeat domain"/>
    <property type="match status" value="1"/>
</dbReference>
<name>A0ABW3JND1_9FLAO</name>
<evidence type="ECO:0000313" key="2">
    <source>
        <dbReference type="Proteomes" id="UP001597061"/>
    </source>
</evidence>